<dbReference type="GO" id="GO:0003700">
    <property type="term" value="F:DNA-binding transcription factor activity"/>
    <property type="evidence" value="ECO:0000318"/>
    <property type="project" value="GO_Central"/>
</dbReference>
<dbReference type="EnsemblMetazoa" id="PPA10809.1">
    <property type="protein sequence ID" value="PPA10809.1"/>
    <property type="gene ID" value="WBGene00100363"/>
</dbReference>
<sequence length="437" mass="50568">MKFRCDILQELHRFYTVDMGLKEYLTRLGRLLTICHSFTMSNTLFQEFFGMQTTILDLKLSESMLRELVLIKVDMSEIVMSEDVSRQCLICSTPTSSVHFGIDACRACSSFFKRAQLSGHRYPCRKGDHKCDRMALCVVVAKCSACGMAYDGPMRKYYPKNTMEDSTPSPSDKEESLLDRIGREHSACVKRRRVQEVELVKLHNLSRVKHPTEEVYLASFSCAFATFNVTVAESWKLFLAVFPSMKDLSYTDQREFFRLCMPQFALVDCFCRTKRIWGGFVQYSMCSVLLCSDINSPEVWVGMEEGGPMREELLDAIRAYIHDQMALMLPSFDKADICEREMHACLALMLCESDPENAFADRFQSFFDTVRAQIMEALHRFYTEKMRISDYSTRLGNLLTICHTFREGNTLFQEFFRMQVTVFDLYISNSILKDLLL</sequence>
<dbReference type="SMART" id="SM00399">
    <property type="entry name" value="ZnF_C4"/>
    <property type="match status" value="1"/>
</dbReference>
<dbReference type="PANTHER" id="PTHR46011">
    <property type="entry name" value="NUCLEAR HORMONE RECEPTOR FAMILY MEMBER NHR-86-RELATED"/>
    <property type="match status" value="1"/>
</dbReference>
<dbReference type="InterPro" id="IPR001628">
    <property type="entry name" value="Znf_hrmn_rcpt"/>
</dbReference>
<reference evidence="1" key="2">
    <citation type="submission" date="2022-06" db="UniProtKB">
        <authorList>
            <consortium name="EnsemblMetazoa"/>
        </authorList>
    </citation>
    <scope>IDENTIFICATION</scope>
    <source>
        <strain evidence="1">PS312</strain>
    </source>
</reference>
<dbReference type="Gene3D" id="1.10.565.10">
    <property type="entry name" value="Retinoid X Receptor"/>
    <property type="match status" value="1"/>
</dbReference>
<dbReference type="GO" id="GO:0043565">
    <property type="term" value="F:sequence-specific DNA binding"/>
    <property type="evidence" value="ECO:0007669"/>
    <property type="project" value="InterPro"/>
</dbReference>
<dbReference type="PRINTS" id="PR00047">
    <property type="entry name" value="STROIDFINGER"/>
</dbReference>
<dbReference type="Pfam" id="PF00104">
    <property type="entry name" value="Hormone_recep"/>
    <property type="match status" value="1"/>
</dbReference>
<dbReference type="InterPro" id="IPR013088">
    <property type="entry name" value="Znf_NHR/GATA"/>
</dbReference>
<dbReference type="PANTHER" id="PTHR46011:SF6">
    <property type="entry name" value="HIGH ZINC ACTIVATED NUCLEAR RECEPTOR PROTEIN"/>
    <property type="match status" value="1"/>
</dbReference>
<dbReference type="GO" id="GO:0005634">
    <property type="term" value="C:nucleus"/>
    <property type="evidence" value="ECO:0000318"/>
    <property type="project" value="GO_Central"/>
</dbReference>
<protein>
    <submittedName>
        <fullName evidence="1">Nuclear receptor</fullName>
    </submittedName>
</protein>
<gene>
    <name evidence="1" type="primary">WBGene00100363</name>
</gene>
<dbReference type="Proteomes" id="UP000005239">
    <property type="component" value="Unassembled WGS sequence"/>
</dbReference>
<accession>A0A2A6CNP1</accession>
<reference evidence="2" key="1">
    <citation type="journal article" date="2008" name="Nat. Genet.">
        <title>The Pristionchus pacificus genome provides a unique perspective on nematode lifestyle and parasitism.</title>
        <authorList>
            <person name="Dieterich C."/>
            <person name="Clifton S.W."/>
            <person name="Schuster L.N."/>
            <person name="Chinwalla A."/>
            <person name="Delehaunty K."/>
            <person name="Dinkelacker I."/>
            <person name="Fulton L."/>
            <person name="Fulton R."/>
            <person name="Godfrey J."/>
            <person name="Minx P."/>
            <person name="Mitreva M."/>
            <person name="Roeseler W."/>
            <person name="Tian H."/>
            <person name="Witte H."/>
            <person name="Yang S.P."/>
            <person name="Wilson R.K."/>
            <person name="Sommer R.J."/>
        </authorList>
    </citation>
    <scope>NUCLEOTIDE SEQUENCE [LARGE SCALE GENOMIC DNA]</scope>
    <source>
        <strain evidence="2">PS312</strain>
    </source>
</reference>
<dbReference type="InterPro" id="IPR035500">
    <property type="entry name" value="NHR-like_dom_sf"/>
</dbReference>
<dbReference type="GO" id="GO:0008270">
    <property type="term" value="F:zinc ion binding"/>
    <property type="evidence" value="ECO:0007669"/>
    <property type="project" value="InterPro"/>
</dbReference>
<keyword evidence="2" id="KW-1185">Reference proteome</keyword>
<dbReference type="SUPFAM" id="SSF57716">
    <property type="entry name" value="Glucocorticoid receptor-like (DNA-binding domain)"/>
    <property type="match status" value="1"/>
</dbReference>
<name>A0A2A6CNP1_PRIPA</name>
<evidence type="ECO:0000313" key="1">
    <source>
        <dbReference type="EnsemblMetazoa" id="PPA10809.1"/>
    </source>
</evidence>
<evidence type="ECO:0000313" key="2">
    <source>
        <dbReference type="Proteomes" id="UP000005239"/>
    </source>
</evidence>
<dbReference type="InterPro" id="IPR000536">
    <property type="entry name" value="Nucl_hrmn_rcpt_lig-bd"/>
</dbReference>
<dbReference type="PROSITE" id="PS51030">
    <property type="entry name" value="NUCLEAR_REC_DBD_2"/>
    <property type="match status" value="1"/>
</dbReference>
<proteinExistence type="predicted"/>
<dbReference type="AlphaFoldDB" id="A0A2A6CNP1"/>
<accession>A0A8R1U800</accession>
<dbReference type="SUPFAM" id="SSF48508">
    <property type="entry name" value="Nuclear receptor ligand-binding domain"/>
    <property type="match status" value="1"/>
</dbReference>
<organism evidence="1 2">
    <name type="scientific">Pristionchus pacificus</name>
    <name type="common">Parasitic nematode worm</name>
    <dbReference type="NCBI Taxonomy" id="54126"/>
    <lineage>
        <taxon>Eukaryota</taxon>
        <taxon>Metazoa</taxon>
        <taxon>Ecdysozoa</taxon>
        <taxon>Nematoda</taxon>
        <taxon>Chromadorea</taxon>
        <taxon>Rhabditida</taxon>
        <taxon>Rhabditina</taxon>
        <taxon>Diplogasteromorpha</taxon>
        <taxon>Diplogasteroidea</taxon>
        <taxon>Neodiplogasteridae</taxon>
        <taxon>Pristionchus</taxon>
    </lineage>
</organism>
<dbReference type="PROSITE" id="PS00031">
    <property type="entry name" value="NUCLEAR_REC_DBD_1"/>
    <property type="match status" value="1"/>
</dbReference>
<dbReference type="Gene3D" id="3.30.50.10">
    <property type="entry name" value="Erythroid Transcription Factor GATA-1, subunit A"/>
    <property type="match status" value="1"/>
</dbReference>
<dbReference type="OrthoDB" id="10018779at2759"/>
<dbReference type="Pfam" id="PF00105">
    <property type="entry name" value="zf-C4"/>
    <property type="match status" value="1"/>
</dbReference>